<dbReference type="EMBL" id="CM009291">
    <property type="protein sequence ID" value="PNT47759.1"/>
    <property type="molecule type" value="Genomic_DNA"/>
</dbReference>
<accession>A0A2K2BD89</accession>
<sequence>MFHHGKTKICSLATLTGFCLKNLALWREKSLDLLPVWTKELVQAACLCCCRRILLAGDVKIGEESRGREQNG</sequence>
<dbReference type="AlphaFoldDB" id="A0A2K2BD89"/>
<gene>
    <name evidence="1" type="ORF">POPTR_002G043400</name>
</gene>
<evidence type="ECO:0000313" key="2">
    <source>
        <dbReference type="Proteomes" id="UP000006729"/>
    </source>
</evidence>
<dbReference type="InParanoid" id="A0A2K2BD89"/>
<organism evidence="1 2">
    <name type="scientific">Populus trichocarpa</name>
    <name type="common">Western balsam poplar</name>
    <name type="synonym">Populus balsamifera subsp. trichocarpa</name>
    <dbReference type="NCBI Taxonomy" id="3694"/>
    <lineage>
        <taxon>Eukaryota</taxon>
        <taxon>Viridiplantae</taxon>
        <taxon>Streptophyta</taxon>
        <taxon>Embryophyta</taxon>
        <taxon>Tracheophyta</taxon>
        <taxon>Spermatophyta</taxon>
        <taxon>Magnoliopsida</taxon>
        <taxon>eudicotyledons</taxon>
        <taxon>Gunneridae</taxon>
        <taxon>Pentapetalae</taxon>
        <taxon>rosids</taxon>
        <taxon>fabids</taxon>
        <taxon>Malpighiales</taxon>
        <taxon>Salicaceae</taxon>
        <taxon>Saliceae</taxon>
        <taxon>Populus</taxon>
    </lineage>
</organism>
<reference evidence="1 2" key="1">
    <citation type="journal article" date="2006" name="Science">
        <title>The genome of black cottonwood, Populus trichocarpa (Torr. &amp; Gray).</title>
        <authorList>
            <person name="Tuskan G.A."/>
            <person name="Difazio S."/>
            <person name="Jansson S."/>
            <person name="Bohlmann J."/>
            <person name="Grigoriev I."/>
            <person name="Hellsten U."/>
            <person name="Putnam N."/>
            <person name="Ralph S."/>
            <person name="Rombauts S."/>
            <person name="Salamov A."/>
            <person name="Schein J."/>
            <person name="Sterck L."/>
            <person name="Aerts A."/>
            <person name="Bhalerao R.R."/>
            <person name="Bhalerao R.P."/>
            <person name="Blaudez D."/>
            <person name="Boerjan W."/>
            <person name="Brun A."/>
            <person name="Brunner A."/>
            <person name="Busov V."/>
            <person name="Campbell M."/>
            <person name="Carlson J."/>
            <person name="Chalot M."/>
            <person name="Chapman J."/>
            <person name="Chen G.L."/>
            <person name="Cooper D."/>
            <person name="Coutinho P.M."/>
            <person name="Couturier J."/>
            <person name="Covert S."/>
            <person name="Cronk Q."/>
            <person name="Cunningham R."/>
            <person name="Davis J."/>
            <person name="Degroeve S."/>
            <person name="Dejardin A."/>
            <person name="Depamphilis C."/>
            <person name="Detter J."/>
            <person name="Dirks B."/>
            <person name="Dubchak I."/>
            <person name="Duplessis S."/>
            <person name="Ehlting J."/>
            <person name="Ellis B."/>
            <person name="Gendler K."/>
            <person name="Goodstein D."/>
            <person name="Gribskov M."/>
            <person name="Grimwood J."/>
            <person name="Groover A."/>
            <person name="Gunter L."/>
            <person name="Hamberger B."/>
            <person name="Heinze B."/>
            <person name="Helariutta Y."/>
            <person name="Henrissat B."/>
            <person name="Holligan D."/>
            <person name="Holt R."/>
            <person name="Huang W."/>
            <person name="Islam-Faridi N."/>
            <person name="Jones S."/>
            <person name="Jones-Rhoades M."/>
            <person name="Jorgensen R."/>
            <person name="Joshi C."/>
            <person name="Kangasjarvi J."/>
            <person name="Karlsson J."/>
            <person name="Kelleher C."/>
            <person name="Kirkpatrick R."/>
            <person name="Kirst M."/>
            <person name="Kohler A."/>
            <person name="Kalluri U."/>
            <person name="Larimer F."/>
            <person name="Leebens-Mack J."/>
            <person name="Leple J.C."/>
            <person name="Locascio P."/>
            <person name="Lou Y."/>
            <person name="Lucas S."/>
            <person name="Martin F."/>
            <person name="Montanini B."/>
            <person name="Napoli C."/>
            <person name="Nelson D.R."/>
            <person name="Nelson C."/>
            <person name="Nieminen K."/>
            <person name="Nilsson O."/>
            <person name="Pereda V."/>
            <person name="Peter G."/>
            <person name="Philippe R."/>
            <person name="Pilate G."/>
            <person name="Poliakov A."/>
            <person name="Razumovskaya J."/>
            <person name="Richardson P."/>
            <person name="Rinaldi C."/>
            <person name="Ritland K."/>
            <person name="Rouze P."/>
            <person name="Ryaboy D."/>
            <person name="Schmutz J."/>
            <person name="Schrader J."/>
            <person name="Segerman B."/>
            <person name="Shin H."/>
            <person name="Siddiqui A."/>
            <person name="Sterky F."/>
            <person name="Terry A."/>
            <person name="Tsai C.J."/>
            <person name="Uberbacher E."/>
            <person name="Unneberg P."/>
            <person name="Vahala J."/>
            <person name="Wall K."/>
            <person name="Wessler S."/>
            <person name="Yang G."/>
            <person name="Yin T."/>
            <person name="Douglas C."/>
            <person name="Marra M."/>
            <person name="Sandberg G."/>
            <person name="Van de Peer Y."/>
            <person name="Rokhsar D."/>
        </authorList>
    </citation>
    <scope>NUCLEOTIDE SEQUENCE [LARGE SCALE GENOMIC DNA]</scope>
    <source>
        <strain evidence="2">cv. Nisqually</strain>
    </source>
</reference>
<name>A0A2K2BD89_POPTR</name>
<dbReference type="Proteomes" id="UP000006729">
    <property type="component" value="Chromosome 2"/>
</dbReference>
<proteinExistence type="predicted"/>
<protein>
    <submittedName>
        <fullName evidence="1">Uncharacterized protein</fullName>
    </submittedName>
</protein>
<keyword evidence="2" id="KW-1185">Reference proteome</keyword>
<evidence type="ECO:0000313" key="1">
    <source>
        <dbReference type="EMBL" id="PNT47759.1"/>
    </source>
</evidence>